<evidence type="ECO:0000256" key="1">
    <source>
        <dbReference type="ARBA" id="ARBA00007116"/>
    </source>
</evidence>
<dbReference type="InterPro" id="IPR005484">
    <property type="entry name" value="Ribosomal_uL18_bac/plant/anim"/>
</dbReference>
<dbReference type="AlphaFoldDB" id="A0A2M7V8S6"/>
<evidence type="ECO:0000313" key="8">
    <source>
        <dbReference type="EMBL" id="PIZ95151.1"/>
    </source>
</evidence>
<keyword evidence="2 7" id="KW-0699">rRNA-binding</keyword>
<dbReference type="SUPFAM" id="SSF53137">
    <property type="entry name" value="Translational machinery components"/>
    <property type="match status" value="1"/>
</dbReference>
<dbReference type="InterPro" id="IPR057268">
    <property type="entry name" value="Ribosomal_L18"/>
</dbReference>
<evidence type="ECO:0000256" key="2">
    <source>
        <dbReference type="ARBA" id="ARBA00022730"/>
    </source>
</evidence>
<dbReference type="Proteomes" id="UP000228568">
    <property type="component" value="Unassembled WGS sequence"/>
</dbReference>
<dbReference type="PANTHER" id="PTHR12899">
    <property type="entry name" value="39S RIBOSOMAL PROTEIN L18, MITOCHONDRIAL"/>
    <property type="match status" value="1"/>
</dbReference>
<dbReference type="GO" id="GO:0022625">
    <property type="term" value="C:cytosolic large ribosomal subunit"/>
    <property type="evidence" value="ECO:0007669"/>
    <property type="project" value="TreeGrafter"/>
</dbReference>
<comment type="caution">
    <text evidence="8">The sequence shown here is derived from an EMBL/GenBank/DDBJ whole genome shotgun (WGS) entry which is preliminary data.</text>
</comment>
<keyword evidence="4 7" id="KW-0689">Ribosomal protein</keyword>
<dbReference type="CDD" id="cd00432">
    <property type="entry name" value="Ribosomal_L18_L5e"/>
    <property type="match status" value="1"/>
</dbReference>
<sequence length="124" mass="13938">MNTKKQSRESQRNRRRIRVRSIIIGTSERPRLNVYRGLRHMYIQLIDDQNGTTLVGLHSKNEVVNGDAGERKGAEAKAYLLGKILGEKAQALKVTTIVFDRAGYKYHGRVKAVADGARDSGLIF</sequence>
<evidence type="ECO:0000256" key="6">
    <source>
        <dbReference type="ARBA" id="ARBA00035197"/>
    </source>
</evidence>
<keyword evidence="3 7" id="KW-0694">RNA-binding</keyword>
<dbReference type="GO" id="GO:0008097">
    <property type="term" value="F:5S rRNA binding"/>
    <property type="evidence" value="ECO:0007669"/>
    <property type="project" value="TreeGrafter"/>
</dbReference>
<dbReference type="GO" id="GO:0003735">
    <property type="term" value="F:structural constituent of ribosome"/>
    <property type="evidence" value="ECO:0007669"/>
    <property type="project" value="InterPro"/>
</dbReference>
<keyword evidence="5 7" id="KW-0687">Ribonucleoprotein</keyword>
<reference evidence="9" key="1">
    <citation type="submission" date="2017-09" db="EMBL/GenBank/DDBJ databases">
        <title>Depth-based differentiation of microbial function through sediment-hosted aquifers and enrichment of novel symbionts in the deep terrestrial subsurface.</title>
        <authorList>
            <person name="Probst A.J."/>
            <person name="Ladd B."/>
            <person name="Jarett J.K."/>
            <person name="Geller-Mcgrath D.E."/>
            <person name="Sieber C.M.K."/>
            <person name="Emerson J.B."/>
            <person name="Anantharaman K."/>
            <person name="Thomas B.C."/>
            <person name="Malmstrom R."/>
            <person name="Stieglmeier M."/>
            <person name="Klingl A."/>
            <person name="Woyke T."/>
            <person name="Ryan C.M."/>
            <person name="Banfield J.F."/>
        </authorList>
    </citation>
    <scope>NUCLEOTIDE SEQUENCE [LARGE SCALE GENOMIC DNA]</scope>
</reference>
<dbReference type="HAMAP" id="MF_01337_B">
    <property type="entry name" value="Ribosomal_uL18_B"/>
    <property type="match status" value="1"/>
</dbReference>
<evidence type="ECO:0000256" key="7">
    <source>
        <dbReference type="HAMAP-Rule" id="MF_01337"/>
    </source>
</evidence>
<accession>A0A2M7V8S6</accession>
<evidence type="ECO:0000313" key="9">
    <source>
        <dbReference type="Proteomes" id="UP000228568"/>
    </source>
</evidence>
<evidence type="ECO:0000256" key="4">
    <source>
        <dbReference type="ARBA" id="ARBA00022980"/>
    </source>
</evidence>
<dbReference type="NCBIfam" id="TIGR00060">
    <property type="entry name" value="L18_bact"/>
    <property type="match status" value="1"/>
</dbReference>
<evidence type="ECO:0000256" key="3">
    <source>
        <dbReference type="ARBA" id="ARBA00022884"/>
    </source>
</evidence>
<gene>
    <name evidence="7" type="primary">rplR</name>
    <name evidence="8" type="ORF">COX81_01655</name>
</gene>
<organism evidence="8 9">
    <name type="scientific">Candidatus Magasanikbacteria bacterium CG_4_10_14_0_2_um_filter_37_12</name>
    <dbReference type="NCBI Taxonomy" id="1974637"/>
    <lineage>
        <taxon>Bacteria</taxon>
        <taxon>Candidatus Magasanikiibacteriota</taxon>
    </lineage>
</organism>
<comment type="subunit">
    <text evidence="7">Part of the 50S ribosomal subunit; part of the 5S rRNA/L5/L18/L25 subcomplex. Contacts the 5S and 23S rRNAs.</text>
</comment>
<evidence type="ECO:0000256" key="5">
    <source>
        <dbReference type="ARBA" id="ARBA00023274"/>
    </source>
</evidence>
<dbReference type="PANTHER" id="PTHR12899:SF3">
    <property type="entry name" value="LARGE RIBOSOMAL SUBUNIT PROTEIN UL18M"/>
    <property type="match status" value="1"/>
</dbReference>
<name>A0A2M7V8S6_9BACT</name>
<comment type="similarity">
    <text evidence="1 7">Belongs to the universal ribosomal protein uL18 family.</text>
</comment>
<protein>
    <recommendedName>
        <fullName evidence="6 7">Large ribosomal subunit protein uL18</fullName>
    </recommendedName>
</protein>
<dbReference type="InterPro" id="IPR004389">
    <property type="entry name" value="Ribosomal_uL18_bac-type"/>
</dbReference>
<comment type="function">
    <text evidence="7">This is one of the proteins that bind and probably mediate the attachment of the 5S RNA into the large ribosomal subunit, where it forms part of the central protuberance.</text>
</comment>
<dbReference type="GO" id="GO:0006412">
    <property type="term" value="P:translation"/>
    <property type="evidence" value="ECO:0007669"/>
    <property type="project" value="UniProtKB-UniRule"/>
</dbReference>
<dbReference type="Pfam" id="PF00861">
    <property type="entry name" value="Ribosomal_L18p"/>
    <property type="match status" value="1"/>
</dbReference>
<dbReference type="Gene3D" id="3.30.420.100">
    <property type="match status" value="1"/>
</dbReference>
<dbReference type="EMBL" id="PFPK01000019">
    <property type="protein sequence ID" value="PIZ95151.1"/>
    <property type="molecule type" value="Genomic_DNA"/>
</dbReference>
<proteinExistence type="inferred from homology"/>